<dbReference type="SUPFAM" id="SSF52172">
    <property type="entry name" value="CheY-like"/>
    <property type="match status" value="1"/>
</dbReference>
<evidence type="ECO:0000313" key="4">
    <source>
        <dbReference type="EMBL" id="SCC37988.1"/>
    </source>
</evidence>
<keyword evidence="5" id="KW-1185">Reference proteome</keyword>
<evidence type="ECO:0000259" key="3">
    <source>
        <dbReference type="PROSITE" id="PS50110"/>
    </source>
</evidence>
<proteinExistence type="predicted"/>
<protein>
    <submittedName>
        <fullName evidence="4">Response regulator receiver domain-containing protein</fullName>
    </submittedName>
</protein>
<feature type="modified residue" description="4-aspartylphosphate" evidence="2">
    <location>
        <position position="59"/>
    </location>
</feature>
<dbReference type="STRING" id="1335309.GA0116948_10758"/>
<dbReference type="InterPro" id="IPR050595">
    <property type="entry name" value="Bact_response_regulator"/>
</dbReference>
<evidence type="ECO:0000313" key="5">
    <source>
        <dbReference type="Proteomes" id="UP000242818"/>
    </source>
</evidence>
<dbReference type="AlphaFoldDB" id="A0A1C4E2Z4"/>
<dbReference type="EMBL" id="FMAR01000007">
    <property type="protein sequence ID" value="SCC37988.1"/>
    <property type="molecule type" value="Genomic_DNA"/>
</dbReference>
<dbReference type="Pfam" id="PF00072">
    <property type="entry name" value="Response_reg"/>
    <property type="match status" value="1"/>
</dbReference>
<dbReference type="SMART" id="SM00448">
    <property type="entry name" value="REC"/>
    <property type="match status" value="1"/>
</dbReference>
<dbReference type="InterPro" id="IPR011006">
    <property type="entry name" value="CheY-like_superfamily"/>
</dbReference>
<feature type="domain" description="Response regulatory" evidence="3">
    <location>
        <begin position="6"/>
        <end position="126"/>
    </location>
</feature>
<dbReference type="PROSITE" id="PS50110">
    <property type="entry name" value="RESPONSE_REGULATORY"/>
    <property type="match status" value="1"/>
</dbReference>
<dbReference type="OrthoDB" id="7631574at2"/>
<dbReference type="InterPro" id="IPR001789">
    <property type="entry name" value="Sig_transdc_resp-reg_receiver"/>
</dbReference>
<keyword evidence="1 2" id="KW-0597">Phosphoprotein</keyword>
<dbReference type="GO" id="GO:0000160">
    <property type="term" value="P:phosphorelay signal transduction system"/>
    <property type="evidence" value="ECO:0007669"/>
    <property type="project" value="InterPro"/>
</dbReference>
<gene>
    <name evidence="4" type="ORF">GA0116948_10758</name>
</gene>
<evidence type="ECO:0000256" key="2">
    <source>
        <dbReference type="PROSITE-ProRule" id="PRU00169"/>
    </source>
</evidence>
<dbReference type="PANTHER" id="PTHR44591">
    <property type="entry name" value="STRESS RESPONSE REGULATOR PROTEIN 1"/>
    <property type="match status" value="1"/>
</dbReference>
<accession>A0A1C4E2Z4</accession>
<name>A0A1C4E2Z4_9BACT</name>
<dbReference type="Gene3D" id="3.40.50.2300">
    <property type="match status" value="1"/>
</dbReference>
<reference evidence="4 5" key="1">
    <citation type="submission" date="2016-08" db="EMBL/GenBank/DDBJ databases">
        <authorList>
            <person name="Seilhamer J.J."/>
        </authorList>
    </citation>
    <scope>NUCLEOTIDE SEQUENCE [LARGE SCALE GENOMIC DNA]</scope>
    <source>
        <strain evidence="4 5">A37T2</strain>
    </source>
</reference>
<dbReference type="PANTHER" id="PTHR44591:SF3">
    <property type="entry name" value="RESPONSE REGULATORY DOMAIN-CONTAINING PROTEIN"/>
    <property type="match status" value="1"/>
</dbReference>
<organism evidence="4 5">
    <name type="scientific">Chitinophaga costaii</name>
    <dbReference type="NCBI Taxonomy" id="1335309"/>
    <lineage>
        <taxon>Bacteria</taxon>
        <taxon>Pseudomonadati</taxon>
        <taxon>Bacteroidota</taxon>
        <taxon>Chitinophagia</taxon>
        <taxon>Chitinophagales</taxon>
        <taxon>Chitinophagaceae</taxon>
        <taxon>Chitinophaga</taxon>
    </lineage>
</organism>
<sequence>MNTITTCLIVDDDVDDQEIFSMAMKDIGRNYNFIFINNAIDALAQLVAGNILPQYIFLDLNMPRMNGLQCLENLRQIPALAQIPVAIYSTSEDHHNIEKSRALGATAFIIKHPTLPLLSQALDNFFIDQQNATKIA</sequence>
<dbReference type="Proteomes" id="UP000242818">
    <property type="component" value="Unassembled WGS sequence"/>
</dbReference>
<dbReference type="RefSeq" id="WP_089712254.1">
    <property type="nucleotide sequence ID" value="NZ_FMAR01000007.1"/>
</dbReference>
<evidence type="ECO:0000256" key="1">
    <source>
        <dbReference type="ARBA" id="ARBA00022553"/>
    </source>
</evidence>